<dbReference type="Pfam" id="PF00126">
    <property type="entry name" value="HTH_1"/>
    <property type="match status" value="1"/>
</dbReference>
<gene>
    <name evidence="11" type="ORF">AKN88_06805</name>
</gene>
<protein>
    <recommendedName>
        <fullName evidence="8">HTH-type transcriptional regulator TrpI</fullName>
    </recommendedName>
    <alternativeName>
        <fullName evidence="9">TrpBA operon transcriptional activator</fullName>
    </alternativeName>
</protein>
<dbReference type="Gene3D" id="1.10.10.10">
    <property type="entry name" value="Winged helix-like DNA-binding domain superfamily/Winged helix DNA-binding domain"/>
    <property type="match status" value="1"/>
</dbReference>
<evidence type="ECO:0000256" key="6">
    <source>
        <dbReference type="ARBA" id="ARBA00023141"/>
    </source>
</evidence>
<keyword evidence="6" id="KW-0057">Aromatic amino acid biosynthesis</keyword>
<dbReference type="PRINTS" id="PR00039">
    <property type="entry name" value="HTHLYSR"/>
</dbReference>
<dbReference type="GO" id="GO:0043565">
    <property type="term" value="F:sequence-specific DNA binding"/>
    <property type="evidence" value="ECO:0007669"/>
    <property type="project" value="TreeGrafter"/>
</dbReference>
<evidence type="ECO:0000256" key="8">
    <source>
        <dbReference type="ARBA" id="ARBA00067891"/>
    </source>
</evidence>
<dbReference type="GO" id="GO:0009891">
    <property type="term" value="P:positive regulation of biosynthetic process"/>
    <property type="evidence" value="ECO:0007669"/>
    <property type="project" value="UniProtKB-ARBA"/>
</dbReference>
<dbReference type="InterPro" id="IPR036390">
    <property type="entry name" value="WH_DNA-bd_sf"/>
</dbReference>
<dbReference type="PANTHER" id="PTHR30537">
    <property type="entry name" value="HTH-TYPE TRANSCRIPTIONAL REGULATOR"/>
    <property type="match status" value="1"/>
</dbReference>
<keyword evidence="12" id="KW-1185">Reference proteome</keyword>
<dbReference type="RefSeq" id="WP_053100838.1">
    <property type="nucleotide sequence ID" value="NZ_CP012365.1"/>
</dbReference>
<dbReference type="SUPFAM" id="SSF53850">
    <property type="entry name" value="Periplasmic binding protein-like II"/>
    <property type="match status" value="1"/>
</dbReference>
<evidence type="ECO:0000313" key="12">
    <source>
        <dbReference type="Proteomes" id="UP000063953"/>
    </source>
</evidence>
<evidence type="ECO:0000256" key="1">
    <source>
        <dbReference type="ARBA" id="ARBA00009437"/>
    </source>
</evidence>
<evidence type="ECO:0000256" key="3">
    <source>
        <dbReference type="ARBA" id="ARBA00022822"/>
    </source>
</evidence>
<dbReference type="Pfam" id="PF03466">
    <property type="entry name" value="LysR_substrate"/>
    <property type="match status" value="1"/>
</dbReference>
<keyword evidence="5" id="KW-0238">DNA-binding</keyword>
<dbReference type="PROSITE" id="PS50931">
    <property type="entry name" value="HTH_LYSR"/>
    <property type="match status" value="1"/>
</dbReference>
<evidence type="ECO:0000259" key="10">
    <source>
        <dbReference type="PROSITE" id="PS50931"/>
    </source>
</evidence>
<comment type="similarity">
    <text evidence="1">Belongs to the LysR transcriptional regulatory family.</text>
</comment>
<proteinExistence type="inferred from homology"/>
<feature type="domain" description="HTH lysR-type" evidence="10">
    <location>
        <begin position="7"/>
        <end position="64"/>
    </location>
</feature>
<dbReference type="InterPro" id="IPR000847">
    <property type="entry name" value="LysR_HTH_N"/>
</dbReference>
<sequence length="308" mass="34398">MESVELPPLNALRAFEAAAKHQSISLAADELFVTHGAVSRQIKQLEEYLAVTLFSKQGRGVKLTEAGERLYQASHQAFNLLRQVTWQLQQQQQEAPFVLSCPGSLLARWLIPRLDQLKHDLPQLQLQVVTHEGDDAVDIHNPYVNAYLSFSQPPWPQQMHVIELADERIGPVVSGYSALAEQLQQASPEQLTQVPLLYTQSRPQAWPNWLAAHGLTVEQLSFEQGFSHLYYLLEAAVAGLGVAIAPELLVQDDMAKQRLIAPWGFHNTSGKLVLLLPKQKLNPQAQLFARWLQQQIASGEEGGESVQN</sequence>
<dbReference type="InterPro" id="IPR036388">
    <property type="entry name" value="WH-like_DNA-bd_sf"/>
</dbReference>
<evidence type="ECO:0000313" key="11">
    <source>
        <dbReference type="EMBL" id="AKX59669.1"/>
    </source>
</evidence>
<evidence type="ECO:0000256" key="5">
    <source>
        <dbReference type="ARBA" id="ARBA00023125"/>
    </source>
</evidence>
<evidence type="ECO:0000256" key="4">
    <source>
        <dbReference type="ARBA" id="ARBA00023015"/>
    </source>
</evidence>
<dbReference type="AlphaFoldDB" id="A0A0K1XEI7"/>
<accession>A0A0K1XEI7</accession>
<dbReference type="SUPFAM" id="SSF46785">
    <property type="entry name" value="Winged helix' DNA-binding domain"/>
    <property type="match status" value="1"/>
</dbReference>
<dbReference type="InterPro" id="IPR058163">
    <property type="entry name" value="LysR-type_TF_proteobact-type"/>
</dbReference>
<name>A0A0K1XEI7_9GAMM</name>
<reference evidence="11 12" key="1">
    <citation type="journal article" date="2015" name="Genome Announc.">
        <title>Genome Sequences of Oblitimonas alkaliphila gen. nov. sp. nov. (Proposed), a Novel Bacterium of the Pseudomonadaceae Family.</title>
        <authorList>
            <person name="Lauer A.C."/>
            <person name="Nicholson A.C."/>
            <person name="Humrighouse B.W."/>
            <person name="Emery B."/>
            <person name="Drobish A."/>
            <person name="Juieng P."/>
            <person name="Loparev V."/>
            <person name="McQuiston J.R."/>
        </authorList>
    </citation>
    <scope>NUCLEOTIDE SEQUENCE [LARGE SCALE GENOMIC DNA]</scope>
    <source>
        <strain evidence="11 12">E5571</strain>
    </source>
</reference>
<dbReference type="GO" id="GO:0006351">
    <property type="term" value="P:DNA-templated transcription"/>
    <property type="evidence" value="ECO:0007669"/>
    <property type="project" value="TreeGrafter"/>
</dbReference>
<keyword evidence="7" id="KW-0804">Transcription</keyword>
<keyword evidence="3" id="KW-0028">Amino-acid biosynthesis</keyword>
<evidence type="ECO:0000256" key="2">
    <source>
        <dbReference type="ARBA" id="ARBA00022491"/>
    </source>
</evidence>
<dbReference type="EMBL" id="CP012365">
    <property type="protein sequence ID" value="AKX59669.1"/>
    <property type="molecule type" value="Genomic_DNA"/>
</dbReference>
<evidence type="ECO:0000256" key="9">
    <source>
        <dbReference type="ARBA" id="ARBA00077124"/>
    </source>
</evidence>
<dbReference type="Proteomes" id="UP000063953">
    <property type="component" value="Chromosome"/>
</dbReference>
<dbReference type="FunFam" id="1.10.10.10:FF:000038">
    <property type="entry name" value="Glycine cleavage system transcriptional activator"/>
    <property type="match status" value="1"/>
</dbReference>
<keyword evidence="2" id="KW-0678">Repressor</keyword>
<keyword evidence="3" id="KW-0822">Tryptophan biosynthesis</keyword>
<keyword evidence="4" id="KW-0805">Transcription regulation</keyword>
<dbReference type="PANTHER" id="PTHR30537:SF74">
    <property type="entry name" value="HTH-TYPE TRANSCRIPTIONAL REGULATOR TRPI"/>
    <property type="match status" value="1"/>
</dbReference>
<dbReference type="Gene3D" id="3.40.190.10">
    <property type="entry name" value="Periplasmic binding protein-like II"/>
    <property type="match status" value="2"/>
</dbReference>
<evidence type="ECO:0000256" key="7">
    <source>
        <dbReference type="ARBA" id="ARBA00023163"/>
    </source>
</evidence>
<dbReference type="GO" id="GO:0003700">
    <property type="term" value="F:DNA-binding transcription factor activity"/>
    <property type="evidence" value="ECO:0007669"/>
    <property type="project" value="InterPro"/>
</dbReference>
<dbReference type="InterPro" id="IPR005119">
    <property type="entry name" value="LysR_subst-bd"/>
</dbReference>
<dbReference type="FunFam" id="3.40.190.10:FF:000017">
    <property type="entry name" value="Glycine cleavage system transcriptional activator"/>
    <property type="match status" value="1"/>
</dbReference>
<dbReference type="GO" id="GO:0000162">
    <property type="term" value="P:L-tryptophan biosynthetic process"/>
    <property type="evidence" value="ECO:0007669"/>
    <property type="project" value="UniProtKB-KW"/>
</dbReference>
<dbReference type="STRING" id="1697053.AKN87_09095"/>
<organism evidence="11 12">
    <name type="scientific">Thiopseudomonas alkaliphila</name>
    <dbReference type="NCBI Taxonomy" id="1697053"/>
    <lineage>
        <taxon>Bacteria</taxon>
        <taxon>Pseudomonadati</taxon>
        <taxon>Pseudomonadota</taxon>
        <taxon>Gammaproteobacteria</taxon>
        <taxon>Pseudomonadales</taxon>
        <taxon>Pseudomonadaceae</taxon>
        <taxon>Thiopseudomonas</taxon>
    </lineage>
</organism>
<dbReference type="PATRIC" id="fig|1698449.3.peg.1365"/>